<dbReference type="GeneID" id="93546291"/>
<name>A0A6S5CYH4_PSEPU</name>
<dbReference type="GO" id="GO:0030170">
    <property type="term" value="F:pyridoxal phosphate binding"/>
    <property type="evidence" value="ECO:0007669"/>
    <property type="project" value="UniProtKB-UniRule"/>
</dbReference>
<accession>A0A6S5CYH4</accession>
<comment type="cofactor">
    <cofactor evidence="1 8 9">
        <name>pyridoxal 5'-phosphate</name>
        <dbReference type="ChEBI" id="CHEBI:597326"/>
    </cofactor>
</comment>
<dbReference type="InterPro" id="IPR015421">
    <property type="entry name" value="PyrdxlP-dep_Trfase_major"/>
</dbReference>
<protein>
    <recommendedName>
        <fullName evidence="8">8-amino-7-oxononanoate synthase</fullName>
        <shortName evidence="8">AONS</shortName>
        <ecNumber evidence="8">2.3.1.47</ecNumber>
    </recommendedName>
    <alternativeName>
        <fullName evidence="8">7-keto-8-amino-pelargonic acid synthase</fullName>
        <shortName evidence="8">7-KAP synthase</shortName>
        <shortName evidence="8">KAPA synthase</shortName>
    </alternativeName>
    <alternativeName>
        <fullName evidence="8">8-amino-7-ketopelargonate synthase</fullName>
    </alternativeName>
</protein>
<gene>
    <name evidence="8 11" type="primary">bioF</name>
    <name evidence="11" type="ORF">WP8W18C01_47850</name>
</gene>
<organism evidence="11 12">
    <name type="scientific">Pseudomonas putida</name>
    <name type="common">Arthrobacter siderocapsulatus</name>
    <dbReference type="NCBI Taxonomy" id="303"/>
    <lineage>
        <taxon>Bacteria</taxon>
        <taxon>Pseudomonadati</taxon>
        <taxon>Pseudomonadota</taxon>
        <taxon>Gammaproteobacteria</taxon>
        <taxon>Pseudomonadales</taxon>
        <taxon>Pseudomonadaceae</taxon>
        <taxon>Pseudomonas</taxon>
    </lineage>
</organism>
<dbReference type="CDD" id="cd06454">
    <property type="entry name" value="KBL_like"/>
    <property type="match status" value="1"/>
</dbReference>
<feature type="binding site" evidence="8">
    <location>
        <position position="131"/>
    </location>
    <ligand>
        <name>substrate</name>
    </ligand>
</feature>
<dbReference type="InterPro" id="IPR015422">
    <property type="entry name" value="PyrdxlP-dep_Trfase_small"/>
</dbReference>
<dbReference type="InterPro" id="IPR004723">
    <property type="entry name" value="AONS_Archaea/Proteobacteria"/>
</dbReference>
<dbReference type="EC" id="2.3.1.47" evidence="8"/>
<dbReference type="Gene3D" id="3.90.1150.10">
    <property type="entry name" value="Aspartate Aminotransferase, domain 1"/>
    <property type="match status" value="1"/>
</dbReference>
<evidence type="ECO:0000313" key="11">
    <source>
        <dbReference type="EMBL" id="BBT42444.1"/>
    </source>
</evidence>
<dbReference type="Proteomes" id="UP000515680">
    <property type="component" value="Chromosome"/>
</dbReference>
<dbReference type="InterPro" id="IPR004839">
    <property type="entry name" value="Aminotransferase_I/II_large"/>
</dbReference>
<evidence type="ECO:0000256" key="1">
    <source>
        <dbReference type="ARBA" id="ARBA00001933"/>
    </source>
</evidence>
<sequence length="390" mass="41378">MAFDLAARLAERRAADLYRQRPLLESPQGPEVVVDGQPLLAFCSNDYLGLANHPEVIAAWRAGAERWGVGGGASHLVVGHSTPHHQVEEALAELTGRPRALLFSTGYMANLGAITALVGQGDTVLQDRLNHASLLDGGLLSGARFSRYLHNDPVSLANRLEKATGNTLVVTDGVFSMDGDLADLPALAKAARTHDAWLMVDDAHGLGTLGAQGGGIVEHFGLGVEDVPVLIGTLGKACGTAGAFVAGSEELIEALVQFARPYIYTTSQPPALACATLKSLELLRRETWRREHLAALIRQFRAGTEQIGLALMDSPTAIQPILIGDSARALQLSRMLRERGLLVTAIRPPTVPAGSARLRVTLSAAHSEAQVQLLLNALAECYPLLESADA</sequence>
<evidence type="ECO:0000256" key="2">
    <source>
        <dbReference type="ARBA" id="ARBA00004746"/>
    </source>
</evidence>
<feature type="binding site" evidence="8">
    <location>
        <position position="204"/>
    </location>
    <ligand>
        <name>pyridoxal 5'-phosphate</name>
        <dbReference type="ChEBI" id="CHEBI:597326"/>
    </ligand>
</feature>
<dbReference type="PANTHER" id="PTHR13693:SF100">
    <property type="entry name" value="8-AMINO-7-OXONONANOATE SYNTHASE"/>
    <property type="match status" value="1"/>
</dbReference>
<dbReference type="InterPro" id="IPR015424">
    <property type="entry name" value="PyrdxlP-dep_Trfase"/>
</dbReference>
<evidence type="ECO:0000256" key="8">
    <source>
        <dbReference type="HAMAP-Rule" id="MF_01693"/>
    </source>
</evidence>
<comment type="catalytic activity">
    <reaction evidence="7 8">
        <text>6-carboxyhexanoyl-[ACP] + L-alanine + H(+) = (8S)-8-amino-7-oxononanoate + holo-[ACP] + CO2</text>
        <dbReference type="Rhea" id="RHEA:42288"/>
        <dbReference type="Rhea" id="RHEA-COMP:9685"/>
        <dbReference type="Rhea" id="RHEA-COMP:9955"/>
        <dbReference type="ChEBI" id="CHEBI:15378"/>
        <dbReference type="ChEBI" id="CHEBI:16526"/>
        <dbReference type="ChEBI" id="CHEBI:57972"/>
        <dbReference type="ChEBI" id="CHEBI:64479"/>
        <dbReference type="ChEBI" id="CHEBI:78846"/>
        <dbReference type="ChEBI" id="CHEBI:149468"/>
        <dbReference type="EC" id="2.3.1.47"/>
    </reaction>
</comment>
<feature type="binding site" evidence="8">
    <location>
        <begin position="106"/>
        <end position="107"/>
    </location>
    <ligand>
        <name>pyridoxal 5'-phosphate</name>
        <dbReference type="ChEBI" id="CHEBI:597326"/>
    </ligand>
</feature>
<evidence type="ECO:0000256" key="9">
    <source>
        <dbReference type="PIRSR" id="PIRSR604723-51"/>
    </source>
</evidence>
<keyword evidence="4 8" id="KW-0808">Transferase</keyword>
<comment type="subunit">
    <text evidence="3 8">Homodimer.</text>
</comment>
<feature type="binding site" evidence="8">
    <location>
        <position position="176"/>
    </location>
    <ligand>
        <name>pyridoxal 5'-phosphate</name>
        <dbReference type="ChEBI" id="CHEBI:597326"/>
    </ligand>
</feature>
<evidence type="ECO:0000313" key="12">
    <source>
        <dbReference type="Proteomes" id="UP000515680"/>
    </source>
</evidence>
<dbReference type="NCBIfam" id="TIGR00858">
    <property type="entry name" value="bioF"/>
    <property type="match status" value="1"/>
</dbReference>
<comment type="pathway">
    <text evidence="2 8">Cofactor biosynthesis; biotin biosynthesis.</text>
</comment>
<keyword evidence="5 8" id="KW-0093">Biotin biosynthesis</keyword>
<evidence type="ECO:0000256" key="7">
    <source>
        <dbReference type="ARBA" id="ARBA00047715"/>
    </source>
</evidence>
<dbReference type="Pfam" id="PF00155">
    <property type="entry name" value="Aminotran_1_2"/>
    <property type="match status" value="1"/>
</dbReference>
<dbReference type="EMBL" id="AP022227">
    <property type="protein sequence ID" value="BBT42444.1"/>
    <property type="molecule type" value="Genomic_DNA"/>
</dbReference>
<feature type="domain" description="Aminotransferase class I/classII large" evidence="10">
    <location>
        <begin position="39"/>
        <end position="378"/>
    </location>
</feature>
<evidence type="ECO:0000256" key="6">
    <source>
        <dbReference type="ARBA" id="ARBA00022898"/>
    </source>
</evidence>
<dbReference type="GO" id="GO:0009102">
    <property type="term" value="P:biotin biosynthetic process"/>
    <property type="evidence" value="ECO:0007669"/>
    <property type="project" value="UniProtKB-UniRule"/>
</dbReference>
<feature type="binding site" evidence="8">
    <location>
        <position position="233"/>
    </location>
    <ligand>
        <name>pyridoxal 5'-phosphate</name>
        <dbReference type="ChEBI" id="CHEBI:597326"/>
    </ligand>
</feature>
<evidence type="ECO:0000256" key="3">
    <source>
        <dbReference type="ARBA" id="ARBA00011738"/>
    </source>
</evidence>
<feature type="modified residue" description="N6-(pyridoxal phosphate)lysine" evidence="8 9">
    <location>
        <position position="236"/>
    </location>
</feature>
<comment type="function">
    <text evidence="8">Catalyzes the decarboxylative condensation of pimeloyl-[acyl-carrier protein] and L-alanine to produce 8-amino-7-oxononanoate (AON), [acyl-carrier protein], and carbon dioxide.</text>
</comment>
<dbReference type="Gene3D" id="3.40.640.10">
    <property type="entry name" value="Type I PLP-dependent aspartate aminotransferase-like (Major domain)"/>
    <property type="match status" value="1"/>
</dbReference>
<feature type="binding site" evidence="8">
    <location>
        <position position="350"/>
    </location>
    <ligand>
        <name>substrate</name>
    </ligand>
</feature>
<comment type="similarity">
    <text evidence="8">Belongs to the class-II pyridoxal-phosphate-dependent aminotransferase family. BioF subfamily.</text>
</comment>
<dbReference type="InterPro" id="IPR022834">
    <property type="entry name" value="AONS_Proteobacteria"/>
</dbReference>
<keyword evidence="6 8" id="KW-0663">Pyridoxal phosphate</keyword>
<dbReference type="PANTHER" id="PTHR13693">
    <property type="entry name" value="CLASS II AMINOTRANSFERASE/8-AMINO-7-OXONONANOATE SYNTHASE"/>
    <property type="match status" value="1"/>
</dbReference>
<reference evidence="11 12" key="1">
    <citation type="submission" date="2019-12" db="EMBL/GenBank/DDBJ databases">
        <title>complete genome sequences of Pseudomonas putida str. WP8-W18-CRE-01 isolated from wastewater treatment plant effluent.</title>
        <authorList>
            <person name="Sekizuka T."/>
            <person name="Itokawa K."/>
            <person name="Yatsu K."/>
            <person name="Inamine Y."/>
            <person name="Kuroda M."/>
        </authorList>
    </citation>
    <scope>NUCLEOTIDE SEQUENCE [LARGE SCALE GENOMIC DNA]</scope>
    <source>
        <strain evidence="11 12">WP8-W18-CRE-01</strain>
    </source>
</reference>
<dbReference type="GO" id="GO:0008710">
    <property type="term" value="F:8-amino-7-oxononanoate synthase activity"/>
    <property type="evidence" value="ECO:0007669"/>
    <property type="project" value="UniProtKB-UniRule"/>
</dbReference>
<dbReference type="SUPFAM" id="SSF53383">
    <property type="entry name" value="PLP-dependent transferases"/>
    <property type="match status" value="1"/>
</dbReference>
<evidence type="ECO:0000256" key="4">
    <source>
        <dbReference type="ARBA" id="ARBA00022679"/>
    </source>
</evidence>
<dbReference type="AlphaFoldDB" id="A0A6S5CYH4"/>
<proteinExistence type="inferred from homology"/>
<evidence type="ECO:0000256" key="5">
    <source>
        <dbReference type="ARBA" id="ARBA00022756"/>
    </source>
</evidence>
<dbReference type="RefSeq" id="WP_070571961.1">
    <property type="nucleotide sequence ID" value="NZ_AP022055.1"/>
</dbReference>
<dbReference type="UniPathway" id="UPA00078"/>
<evidence type="ECO:0000259" key="10">
    <source>
        <dbReference type="Pfam" id="PF00155"/>
    </source>
</evidence>
<feature type="binding site" evidence="8">
    <location>
        <position position="19"/>
    </location>
    <ligand>
        <name>substrate</name>
    </ligand>
</feature>
<dbReference type="InterPro" id="IPR050087">
    <property type="entry name" value="AON_synthase_class-II"/>
</dbReference>
<dbReference type="HAMAP" id="MF_01693">
    <property type="entry name" value="BioF_aminotrans_2"/>
    <property type="match status" value="1"/>
</dbReference>